<evidence type="ECO:0000256" key="1">
    <source>
        <dbReference type="ARBA" id="ARBA00022801"/>
    </source>
</evidence>
<protein>
    <submittedName>
        <fullName evidence="5">Sigma-B regulation protein RsbU (Phosphoserine phosphatase)</fullName>
    </submittedName>
</protein>
<dbReference type="EMBL" id="FZQB01000005">
    <property type="protein sequence ID" value="SNT73800.1"/>
    <property type="molecule type" value="Genomic_DNA"/>
</dbReference>
<reference evidence="5 6" key="1">
    <citation type="submission" date="2017-07" db="EMBL/GenBank/DDBJ databases">
        <authorList>
            <person name="Sun Z.S."/>
            <person name="Albrecht U."/>
            <person name="Echele G."/>
            <person name="Lee C.C."/>
        </authorList>
    </citation>
    <scope>NUCLEOTIDE SEQUENCE [LARGE SCALE GENOMIC DNA]</scope>
    <source>
        <strain evidence="5 6">DSM 14827</strain>
    </source>
</reference>
<dbReference type="CDD" id="cd17546">
    <property type="entry name" value="REC_hyHK_CKI1_RcsC-like"/>
    <property type="match status" value="1"/>
</dbReference>
<evidence type="ECO:0000259" key="4">
    <source>
        <dbReference type="PROSITE" id="PS50110"/>
    </source>
</evidence>
<dbReference type="SMART" id="SM00331">
    <property type="entry name" value="PP2C_SIG"/>
    <property type="match status" value="1"/>
</dbReference>
<gene>
    <name evidence="5" type="ORF">SAMN05444959_105246</name>
</gene>
<dbReference type="Gene3D" id="3.60.40.10">
    <property type="entry name" value="PPM-type phosphatase domain"/>
    <property type="match status" value="1"/>
</dbReference>
<feature type="coiled-coil region" evidence="3">
    <location>
        <begin position="136"/>
        <end position="170"/>
    </location>
</feature>
<dbReference type="SUPFAM" id="SSF81606">
    <property type="entry name" value="PP2C-like"/>
    <property type="match status" value="1"/>
</dbReference>
<dbReference type="InterPro" id="IPR001932">
    <property type="entry name" value="PPM-type_phosphatase-like_dom"/>
</dbReference>
<dbReference type="InterPro" id="IPR011006">
    <property type="entry name" value="CheY-like_superfamily"/>
</dbReference>
<proteinExistence type="predicted"/>
<dbReference type="SMART" id="SM00448">
    <property type="entry name" value="REC"/>
    <property type="match status" value="1"/>
</dbReference>
<dbReference type="InterPro" id="IPR001789">
    <property type="entry name" value="Sig_transdc_resp-reg_receiver"/>
</dbReference>
<dbReference type="InterPro" id="IPR036457">
    <property type="entry name" value="PPM-type-like_dom_sf"/>
</dbReference>
<dbReference type="SUPFAM" id="SSF52172">
    <property type="entry name" value="CheY-like"/>
    <property type="match status" value="1"/>
</dbReference>
<dbReference type="InterPro" id="IPR052016">
    <property type="entry name" value="Bact_Sigma-Reg"/>
</dbReference>
<accession>A0A239PUE9</accession>
<feature type="modified residue" description="4-aspartylphosphate" evidence="2">
    <location>
        <position position="67"/>
    </location>
</feature>
<keyword evidence="6" id="KW-1185">Reference proteome</keyword>
<evidence type="ECO:0000256" key="2">
    <source>
        <dbReference type="PROSITE-ProRule" id="PRU00169"/>
    </source>
</evidence>
<dbReference type="Pfam" id="PF07228">
    <property type="entry name" value="SpoIIE"/>
    <property type="match status" value="1"/>
</dbReference>
<evidence type="ECO:0000313" key="6">
    <source>
        <dbReference type="Proteomes" id="UP000198307"/>
    </source>
</evidence>
<dbReference type="Gene3D" id="3.40.50.2300">
    <property type="match status" value="1"/>
</dbReference>
<sequence length="405" mass="44682">MEYKGLTDAPIQGSACPTVIVADDDAVQRTYTSAVLRKLGYEPLEAEDGLKALDLVRKIGSQLLICDLDMPGLDGHQLARQVRQENRDRYVHILMVTGRDQRREREKALESGVDDFMAKPLDTASLTARVRSVSRLLRHEQLLAERNEAISRAKEQIEDDIRAAATAQRRLLPVAHAEVADCAFHSAFVPSNILSGDMYSYYELAPGLTAFYAVDVAGHGVNAALLSVALGHLLTAEHFRQQVVDTDGNINPARLVHSLNARFFDQSSNDYFTMFCGVLDHQANVLHYCQAGYPSPVLAQRSGECHLIGEGGFPVALVAGMEFESHRIDFRPGQALVLVSDGAHEAENLEGEPFDDERVIATIRQRAADPSAIPDNLVQALTQWRQGATLDDDLSVLVCERRLKE</sequence>
<dbReference type="PANTHER" id="PTHR43156">
    <property type="entry name" value="STAGE II SPORULATION PROTEIN E-RELATED"/>
    <property type="match status" value="1"/>
</dbReference>
<dbReference type="AlphaFoldDB" id="A0A239PUE9"/>
<dbReference type="GO" id="GO:0016791">
    <property type="term" value="F:phosphatase activity"/>
    <property type="evidence" value="ECO:0007669"/>
    <property type="project" value="TreeGrafter"/>
</dbReference>
<dbReference type="Pfam" id="PF00072">
    <property type="entry name" value="Response_reg"/>
    <property type="match status" value="1"/>
</dbReference>
<evidence type="ECO:0000256" key="3">
    <source>
        <dbReference type="SAM" id="Coils"/>
    </source>
</evidence>
<keyword evidence="1" id="KW-0378">Hydrolase</keyword>
<dbReference type="Proteomes" id="UP000198307">
    <property type="component" value="Unassembled WGS sequence"/>
</dbReference>
<dbReference type="PANTHER" id="PTHR43156:SF2">
    <property type="entry name" value="STAGE II SPORULATION PROTEIN E"/>
    <property type="match status" value="1"/>
</dbReference>
<name>A0A239PUE9_9RHOB</name>
<organism evidence="5 6">
    <name type="scientific">Paracoccus seriniphilus</name>
    <dbReference type="NCBI Taxonomy" id="184748"/>
    <lineage>
        <taxon>Bacteria</taxon>
        <taxon>Pseudomonadati</taxon>
        <taxon>Pseudomonadota</taxon>
        <taxon>Alphaproteobacteria</taxon>
        <taxon>Rhodobacterales</taxon>
        <taxon>Paracoccaceae</taxon>
        <taxon>Paracoccus</taxon>
    </lineage>
</organism>
<keyword evidence="3" id="KW-0175">Coiled coil</keyword>
<evidence type="ECO:0000313" key="5">
    <source>
        <dbReference type="EMBL" id="SNT73800.1"/>
    </source>
</evidence>
<dbReference type="GO" id="GO:0000160">
    <property type="term" value="P:phosphorelay signal transduction system"/>
    <property type="evidence" value="ECO:0007669"/>
    <property type="project" value="InterPro"/>
</dbReference>
<keyword evidence="2" id="KW-0597">Phosphoprotein</keyword>
<feature type="domain" description="Response regulatory" evidence="4">
    <location>
        <begin position="18"/>
        <end position="134"/>
    </location>
</feature>
<dbReference type="PROSITE" id="PS50110">
    <property type="entry name" value="RESPONSE_REGULATORY"/>
    <property type="match status" value="1"/>
</dbReference>